<comment type="caution">
    <text evidence="2">The sequence shown here is derived from an EMBL/GenBank/DDBJ whole genome shotgun (WGS) entry which is preliminary data.</text>
</comment>
<gene>
    <name evidence="2" type="ORF">NLI96_g11908</name>
</gene>
<protein>
    <submittedName>
        <fullName evidence="2">Uncharacterized protein</fullName>
    </submittedName>
</protein>
<feature type="compositionally biased region" description="Basic and acidic residues" evidence="1">
    <location>
        <begin position="40"/>
        <end position="58"/>
    </location>
</feature>
<dbReference type="EMBL" id="JANAWD010000875">
    <property type="protein sequence ID" value="KAJ3475330.1"/>
    <property type="molecule type" value="Genomic_DNA"/>
</dbReference>
<dbReference type="AlphaFoldDB" id="A0AAD5UR31"/>
<proteinExistence type="predicted"/>
<keyword evidence="3" id="KW-1185">Reference proteome</keyword>
<organism evidence="2 3">
    <name type="scientific">Meripilus lineatus</name>
    <dbReference type="NCBI Taxonomy" id="2056292"/>
    <lineage>
        <taxon>Eukaryota</taxon>
        <taxon>Fungi</taxon>
        <taxon>Dikarya</taxon>
        <taxon>Basidiomycota</taxon>
        <taxon>Agaricomycotina</taxon>
        <taxon>Agaricomycetes</taxon>
        <taxon>Polyporales</taxon>
        <taxon>Meripilaceae</taxon>
        <taxon>Meripilus</taxon>
    </lineage>
</organism>
<evidence type="ECO:0000256" key="1">
    <source>
        <dbReference type="SAM" id="MobiDB-lite"/>
    </source>
</evidence>
<evidence type="ECO:0000313" key="3">
    <source>
        <dbReference type="Proteomes" id="UP001212997"/>
    </source>
</evidence>
<feature type="compositionally biased region" description="Basic and acidic residues" evidence="1">
    <location>
        <begin position="142"/>
        <end position="151"/>
    </location>
</feature>
<feature type="compositionally biased region" description="Basic residues" evidence="1">
    <location>
        <begin position="28"/>
        <end position="39"/>
    </location>
</feature>
<evidence type="ECO:0000313" key="2">
    <source>
        <dbReference type="EMBL" id="KAJ3475330.1"/>
    </source>
</evidence>
<reference evidence="2" key="1">
    <citation type="submission" date="2022-07" db="EMBL/GenBank/DDBJ databases">
        <title>Genome Sequence of Physisporinus lineatus.</title>
        <authorList>
            <person name="Buettner E."/>
        </authorList>
    </citation>
    <scope>NUCLEOTIDE SEQUENCE</scope>
    <source>
        <strain evidence="2">VT162</strain>
    </source>
</reference>
<dbReference type="Proteomes" id="UP001212997">
    <property type="component" value="Unassembled WGS sequence"/>
</dbReference>
<feature type="compositionally biased region" description="Basic and acidic residues" evidence="1">
    <location>
        <begin position="104"/>
        <end position="113"/>
    </location>
</feature>
<feature type="compositionally biased region" description="Basic and acidic residues" evidence="1">
    <location>
        <begin position="74"/>
        <end position="84"/>
    </location>
</feature>
<feature type="region of interest" description="Disordered" evidence="1">
    <location>
        <begin position="1"/>
        <end position="170"/>
    </location>
</feature>
<accession>A0AAD5UR31</accession>
<sequence>MSKKRTRSFGSVRTLAPSHDESDDEHVNKRRTYNLRQRKNSNDRNPGKKAGLEKRTMADIRSTAAKKKAAKQAELVKKLSEKEQCQQQQRESGKKISALLKKHTTQEQEDYSRMKGGIPPPDGEEDFTPRPPAGSHPSPRIVEGKGAEESKIVGGAMDVDEEGSAPKGER</sequence>
<name>A0AAD5UR31_9APHY</name>